<dbReference type="EMBL" id="BARV01011797">
    <property type="protein sequence ID" value="GAI12286.1"/>
    <property type="molecule type" value="Genomic_DNA"/>
</dbReference>
<feature type="non-terminal residue" evidence="1">
    <location>
        <position position="1"/>
    </location>
</feature>
<sequence>LENNREIQIKDLMFECARTLWVMARAYSQISEKFEEDEKWEDAIIAMVECSKIFKTSAYFSAASVNQYDLGITLSSENLELNSEETRILAQSIAALKEESSNNTYFASKLYAGLSSLSKRLFYLKKHEEKKKQQLRAQFHFDMGKACQLKAQASLESSITNINKDKVMKLQQKANFYFLKSEEIWNEMVSGLSELSKEERSSVEQNLSIVKEILKDQNLELLD</sequence>
<evidence type="ECO:0000313" key="1">
    <source>
        <dbReference type="EMBL" id="GAI12286.1"/>
    </source>
</evidence>
<name>X1M2I6_9ZZZZ</name>
<dbReference type="AlphaFoldDB" id="X1M2I6"/>
<comment type="caution">
    <text evidence="1">The sequence shown here is derived from an EMBL/GenBank/DDBJ whole genome shotgun (WGS) entry which is preliminary data.</text>
</comment>
<proteinExistence type="predicted"/>
<reference evidence="1" key="1">
    <citation type="journal article" date="2014" name="Front. Microbiol.">
        <title>High frequency of phylogenetically diverse reductive dehalogenase-homologous genes in deep subseafloor sedimentary metagenomes.</title>
        <authorList>
            <person name="Kawai M."/>
            <person name="Futagami T."/>
            <person name="Toyoda A."/>
            <person name="Takaki Y."/>
            <person name="Nishi S."/>
            <person name="Hori S."/>
            <person name="Arai W."/>
            <person name="Tsubouchi T."/>
            <person name="Morono Y."/>
            <person name="Uchiyama I."/>
            <person name="Ito T."/>
            <person name="Fujiyama A."/>
            <person name="Inagaki F."/>
            <person name="Takami H."/>
        </authorList>
    </citation>
    <scope>NUCLEOTIDE SEQUENCE</scope>
    <source>
        <strain evidence="1">Expedition CK06-06</strain>
    </source>
</reference>
<accession>X1M2I6</accession>
<protein>
    <submittedName>
        <fullName evidence="1">Uncharacterized protein</fullName>
    </submittedName>
</protein>
<organism evidence="1">
    <name type="scientific">marine sediment metagenome</name>
    <dbReference type="NCBI Taxonomy" id="412755"/>
    <lineage>
        <taxon>unclassified sequences</taxon>
        <taxon>metagenomes</taxon>
        <taxon>ecological metagenomes</taxon>
    </lineage>
</organism>
<gene>
    <name evidence="1" type="ORF">S06H3_22179</name>
</gene>